<dbReference type="PANTHER" id="PTHR38636:SF1">
    <property type="entry name" value="CHLORIDE CHANNEL PROTEIN CLC-D"/>
    <property type="match status" value="1"/>
</dbReference>
<sequence>MHLMGSLWFKNVFGLHLSDEELQNIPHLKTELLLHVTLRTVQASCLFGALVCAPLVTILSAPRTFKCLTQRSARFATYGLLPGVVVSPILMYSRMKNEPNDGFYDRCYRLRCNSNQVRVDRFSYIGLACGGIAGFASHVKPMEASIIGMLIGTVMAACYNQINSNMIVQR</sequence>
<reference evidence="2" key="2">
    <citation type="journal article" date="2023" name="Infect Dis Poverty">
        <title>Chromosome-scale genome of the human blood fluke Schistosoma mekongi and its implications for public health.</title>
        <authorList>
            <person name="Zhou M."/>
            <person name="Xu L."/>
            <person name="Xu D."/>
            <person name="Chen W."/>
            <person name="Khan J."/>
            <person name="Hu Y."/>
            <person name="Huang H."/>
            <person name="Wei H."/>
            <person name="Zhang Y."/>
            <person name="Chusongsang P."/>
            <person name="Tanasarnprasert K."/>
            <person name="Hu X."/>
            <person name="Limpanont Y."/>
            <person name="Lv Z."/>
        </authorList>
    </citation>
    <scope>NUCLEOTIDE SEQUENCE</scope>
    <source>
        <strain evidence="2">LV_2022a</strain>
    </source>
</reference>
<dbReference type="Pfam" id="PF08560">
    <property type="entry name" value="DUF1757"/>
    <property type="match status" value="1"/>
</dbReference>
<dbReference type="EMBL" id="JALJAT010000001">
    <property type="protein sequence ID" value="KAK4475268.1"/>
    <property type="molecule type" value="Genomic_DNA"/>
</dbReference>
<protein>
    <submittedName>
        <fullName evidence="2">Uncharacterized protein</fullName>
    </submittedName>
</protein>
<dbReference type="PANTHER" id="PTHR38636">
    <property type="entry name" value="PROTEIN CBG20488"/>
    <property type="match status" value="1"/>
</dbReference>
<name>A0AAE2D8B5_SCHME</name>
<comment type="caution">
    <text evidence="2">The sequence shown here is derived from an EMBL/GenBank/DDBJ whole genome shotgun (WGS) entry which is preliminary data.</text>
</comment>
<keyword evidence="1" id="KW-0812">Transmembrane</keyword>
<keyword evidence="1" id="KW-1133">Transmembrane helix</keyword>
<gene>
    <name evidence="2" type="ORF">MN116_002341</name>
</gene>
<dbReference type="AlphaFoldDB" id="A0AAE2D8B5"/>
<reference evidence="2" key="1">
    <citation type="submission" date="2022-04" db="EMBL/GenBank/DDBJ databases">
        <authorList>
            <person name="Xu L."/>
            <person name="Lv Z."/>
        </authorList>
    </citation>
    <scope>NUCLEOTIDE SEQUENCE</scope>
    <source>
        <strain evidence="2">LV_2022a</strain>
    </source>
</reference>
<feature type="transmembrane region" description="Helical" evidence="1">
    <location>
        <begin position="41"/>
        <end position="61"/>
    </location>
</feature>
<keyword evidence="1" id="KW-0472">Membrane</keyword>
<organism evidence="2 3">
    <name type="scientific">Schistosoma mekongi</name>
    <name type="common">Parasitic worm</name>
    <dbReference type="NCBI Taxonomy" id="38744"/>
    <lineage>
        <taxon>Eukaryota</taxon>
        <taxon>Metazoa</taxon>
        <taxon>Spiralia</taxon>
        <taxon>Lophotrochozoa</taxon>
        <taxon>Platyhelminthes</taxon>
        <taxon>Trematoda</taxon>
        <taxon>Digenea</taxon>
        <taxon>Strigeidida</taxon>
        <taxon>Schistosomatoidea</taxon>
        <taxon>Schistosomatidae</taxon>
        <taxon>Schistosoma</taxon>
    </lineage>
</organism>
<keyword evidence="3" id="KW-1185">Reference proteome</keyword>
<feature type="transmembrane region" description="Helical" evidence="1">
    <location>
        <begin position="144"/>
        <end position="162"/>
    </location>
</feature>
<evidence type="ECO:0000256" key="1">
    <source>
        <dbReference type="SAM" id="Phobius"/>
    </source>
</evidence>
<evidence type="ECO:0000313" key="2">
    <source>
        <dbReference type="EMBL" id="KAK4475268.1"/>
    </source>
</evidence>
<dbReference type="Proteomes" id="UP001292079">
    <property type="component" value="Unassembled WGS sequence"/>
</dbReference>
<proteinExistence type="predicted"/>
<dbReference type="InterPro" id="IPR013869">
    <property type="entry name" value="DUF1757"/>
</dbReference>
<feature type="transmembrane region" description="Helical" evidence="1">
    <location>
        <begin position="73"/>
        <end position="92"/>
    </location>
</feature>
<accession>A0AAE2D8B5</accession>
<evidence type="ECO:0000313" key="3">
    <source>
        <dbReference type="Proteomes" id="UP001292079"/>
    </source>
</evidence>